<dbReference type="GO" id="GO:0006355">
    <property type="term" value="P:regulation of DNA-templated transcription"/>
    <property type="evidence" value="ECO:0007669"/>
    <property type="project" value="InterPro"/>
</dbReference>
<dbReference type="GO" id="GO:0003677">
    <property type="term" value="F:DNA binding"/>
    <property type="evidence" value="ECO:0007669"/>
    <property type="project" value="UniProtKB-KW"/>
</dbReference>
<protein>
    <submittedName>
        <fullName evidence="3">Regulatory LuxR family protein</fullName>
    </submittedName>
</protein>
<organism evidence="3 4">
    <name type="scientific">Enterobacillus tribolii</name>
    <dbReference type="NCBI Taxonomy" id="1487935"/>
    <lineage>
        <taxon>Bacteria</taxon>
        <taxon>Pseudomonadati</taxon>
        <taxon>Pseudomonadota</taxon>
        <taxon>Gammaproteobacteria</taxon>
        <taxon>Enterobacterales</taxon>
        <taxon>Hafniaceae</taxon>
        <taxon>Enterobacillus</taxon>
    </lineage>
</organism>
<dbReference type="InterPro" id="IPR016032">
    <property type="entry name" value="Sig_transdc_resp-reg_C-effctor"/>
</dbReference>
<dbReference type="Proteomes" id="UP000254848">
    <property type="component" value="Unassembled WGS sequence"/>
</dbReference>
<gene>
    <name evidence="3" type="ORF">C8D90_102308</name>
</gene>
<keyword evidence="4" id="KW-1185">Reference proteome</keyword>
<dbReference type="EMBL" id="QRAP01000002">
    <property type="protein sequence ID" value="RDK95825.1"/>
    <property type="molecule type" value="Genomic_DNA"/>
</dbReference>
<reference evidence="3 4" key="1">
    <citation type="submission" date="2018-07" db="EMBL/GenBank/DDBJ databases">
        <title>Genomic Encyclopedia of Type Strains, Phase IV (KMG-IV): sequencing the most valuable type-strain genomes for metagenomic binning, comparative biology and taxonomic classification.</title>
        <authorList>
            <person name="Goeker M."/>
        </authorList>
    </citation>
    <scope>NUCLEOTIDE SEQUENCE [LARGE SCALE GENOMIC DNA]</scope>
    <source>
        <strain evidence="3 4">DSM 103736</strain>
    </source>
</reference>
<dbReference type="PROSITE" id="PS50043">
    <property type="entry name" value="HTH_LUXR_2"/>
    <property type="match status" value="1"/>
</dbReference>
<keyword evidence="1" id="KW-0238">DNA-binding</keyword>
<sequence>MLVATILDDNQIYAHGIAHLLSEYFARKNWNIRFHINDIECLADSDIVFKSESYRLPYVADSERFTRSVNAFHIVLMFGDYQLNQDNLIFRHDPISTIQDKLTRTLYGNGHDACGKPPFSFWGVVSHGTEKLTHVEMQVLTLMAAGNTQMEVARNLRKSVKTISRQKRAAMKKLGLRNNMEFYRYIRSRENLPLFSTLSEMPRGIN</sequence>
<comment type="caution">
    <text evidence="3">The sequence shown here is derived from an EMBL/GenBank/DDBJ whole genome shotgun (WGS) entry which is preliminary data.</text>
</comment>
<dbReference type="Pfam" id="PF00196">
    <property type="entry name" value="GerE"/>
    <property type="match status" value="1"/>
</dbReference>
<dbReference type="CDD" id="cd06170">
    <property type="entry name" value="LuxR_C_like"/>
    <property type="match status" value="1"/>
</dbReference>
<dbReference type="InterPro" id="IPR000792">
    <property type="entry name" value="Tscrpt_reg_LuxR_C"/>
</dbReference>
<dbReference type="AlphaFoldDB" id="A0A370R1Q6"/>
<dbReference type="SUPFAM" id="SSF46894">
    <property type="entry name" value="C-terminal effector domain of the bipartite response regulators"/>
    <property type="match status" value="1"/>
</dbReference>
<evidence type="ECO:0000313" key="4">
    <source>
        <dbReference type="Proteomes" id="UP000254848"/>
    </source>
</evidence>
<name>A0A370R1Q6_9GAMM</name>
<proteinExistence type="predicted"/>
<dbReference type="OrthoDB" id="6565473at2"/>
<accession>A0A370R1Q6</accession>
<evidence type="ECO:0000259" key="2">
    <source>
        <dbReference type="PROSITE" id="PS50043"/>
    </source>
</evidence>
<evidence type="ECO:0000313" key="3">
    <source>
        <dbReference type="EMBL" id="RDK95825.1"/>
    </source>
</evidence>
<dbReference type="PRINTS" id="PR00038">
    <property type="entry name" value="HTHLUXR"/>
</dbReference>
<dbReference type="Gene3D" id="1.10.10.10">
    <property type="entry name" value="Winged helix-like DNA-binding domain superfamily/Winged helix DNA-binding domain"/>
    <property type="match status" value="1"/>
</dbReference>
<dbReference type="SMART" id="SM00421">
    <property type="entry name" value="HTH_LUXR"/>
    <property type="match status" value="1"/>
</dbReference>
<dbReference type="RefSeq" id="WP_115457559.1">
    <property type="nucleotide sequence ID" value="NZ_QRAP01000002.1"/>
</dbReference>
<feature type="domain" description="HTH luxR-type" evidence="2">
    <location>
        <begin position="125"/>
        <end position="190"/>
    </location>
</feature>
<evidence type="ECO:0000256" key="1">
    <source>
        <dbReference type="ARBA" id="ARBA00023125"/>
    </source>
</evidence>
<dbReference type="InterPro" id="IPR036388">
    <property type="entry name" value="WH-like_DNA-bd_sf"/>
</dbReference>